<evidence type="ECO:0000313" key="1">
    <source>
        <dbReference type="EMBL" id="KUM48150.1"/>
    </source>
</evidence>
<keyword evidence="1" id="KW-0496">Mitochondrion</keyword>
<dbReference type="EMBL" id="LKAM01000006">
    <property type="protein sequence ID" value="KUM48150.1"/>
    <property type="molecule type" value="Genomic_DNA"/>
</dbReference>
<dbReference type="AlphaFoldDB" id="A0A101LZI2"/>
<protein>
    <submittedName>
        <fullName evidence="1">Uncharacterized protein</fullName>
    </submittedName>
</protein>
<geneLocation type="mitochondrion" evidence="1"/>
<organism evidence="1">
    <name type="scientific">Picea glauca</name>
    <name type="common">White spruce</name>
    <name type="synonym">Pinus glauca</name>
    <dbReference type="NCBI Taxonomy" id="3330"/>
    <lineage>
        <taxon>Eukaryota</taxon>
        <taxon>Viridiplantae</taxon>
        <taxon>Streptophyta</taxon>
        <taxon>Embryophyta</taxon>
        <taxon>Tracheophyta</taxon>
        <taxon>Spermatophyta</taxon>
        <taxon>Pinopsida</taxon>
        <taxon>Pinidae</taxon>
        <taxon>Conifers I</taxon>
        <taxon>Pinales</taxon>
        <taxon>Pinaceae</taxon>
        <taxon>Picea</taxon>
    </lineage>
</organism>
<proteinExistence type="predicted"/>
<reference evidence="1" key="1">
    <citation type="journal article" date="2015" name="Genome Biol. Evol.">
        <title>Organellar Genomes of White Spruce (Picea glauca): Assembly and Annotation.</title>
        <authorList>
            <person name="Jackman S.D."/>
            <person name="Warren R.L."/>
            <person name="Gibb E.A."/>
            <person name="Vandervalk B.P."/>
            <person name="Mohamadi H."/>
            <person name="Chu J."/>
            <person name="Raymond A."/>
            <person name="Pleasance S."/>
            <person name="Coope R."/>
            <person name="Wildung M.R."/>
            <person name="Ritland C.E."/>
            <person name="Bousquet J."/>
            <person name="Jones S.J."/>
            <person name="Bohlmann J."/>
            <person name="Birol I."/>
        </authorList>
    </citation>
    <scope>NUCLEOTIDE SEQUENCE [LARGE SCALE GENOMIC DNA]</scope>
    <source>
        <tissue evidence="1">Flushing bud</tissue>
    </source>
</reference>
<comment type="caution">
    <text evidence="1">The sequence shown here is derived from an EMBL/GenBank/DDBJ whole genome shotgun (WGS) entry which is preliminary data.</text>
</comment>
<gene>
    <name evidence="1" type="ORF">ABT39_MTgene5146</name>
</gene>
<name>A0A101LZI2_PICGL</name>
<accession>A0A101LZI2</accession>
<sequence>MFWNRGTKSYLLQSRKANWAIITYRMLSYRYILKDLLPVDPLIASTLSTTVWAATMFF</sequence>